<dbReference type="PANTHER" id="PTHR45953">
    <property type="entry name" value="IDURONATE 2-SULFATASE"/>
    <property type="match status" value="1"/>
</dbReference>
<keyword evidence="6" id="KW-0106">Calcium</keyword>
<evidence type="ECO:0000256" key="2">
    <source>
        <dbReference type="ARBA" id="ARBA00008779"/>
    </source>
</evidence>
<dbReference type="InterPro" id="IPR013783">
    <property type="entry name" value="Ig-like_fold"/>
</dbReference>
<name>A0A8J8JU82_9BACT</name>
<keyword evidence="4 7" id="KW-0732">Signal</keyword>
<dbReference type="RefSeq" id="WP_171607213.1">
    <property type="nucleotide sequence ID" value="NZ_WHPF01000005.1"/>
</dbReference>
<dbReference type="NCBIfam" id="TIGR04183">
    <property type="entry name" value="Por_Secre_tail"/>
    <property type="match status" value="1"/>
</dbReference>
<dbReference type="InterPro" id="IPR026444">
    <property type="entry name" value="Secre_tail"/>
</dbReference>
<dbReference type="Gene3D" id="3.40.720.10">
    <property type="entry name" value="Alkaline Phosphatase, subunit A"/>
    <property type="match status" value="1"/>
</dbReference>
<dbReference type="CDD" id="cd16030">
    <property type="entry name" value="iduronate-2-sulfatase"/>
    <property type="match status" value="1"/>
</dbReference>
<comment type="cofactor">
    <cofactor evidence="1">
        <name>Ca(2+)</name>
        <dbReference type="ChEBI" id="CHEBI:29108"/>
    </cofactor>
</comment>
<evidence type="ECO:0000256" key="1">
    <source>
        <dbReference type="ARBA" id="ARBA00001913"/>
    </source>
</evidence>
<dbReference type="GO" id="GO:0004423">
    <property type="term" value="F:iduronate-2-sulfatase activity"/>
    <property type="evidence" value="ECO:0007669"/>
    <property type="project" value="InterPro"/>
</dbReference>
<evidence type="ECO:0000259" key="9">
    <source>
        <dbReference type="Pfam" id="PF18962"/>
    </source>
</evidence>
<reference evidence="11" key="1">
    <citation type="submission" date="2019-10" db="EMBL/GenBank/DDBJ databases">
        <title>Draft genome sequence of Panacibacter sp. KCS-6.</title>
        <authorList>
            <person name="Yim K.J."/>
        </authorList>
    </citation>
    <scope>NUCLEOTIDE SEQUENCE</scope>
    <source>
        <strain evidence="11">KCS-6</strain>
    </source>
</reference>
<feature type="domain" description="Secretion system C-terminal sorting" evidence="9">
    <location>
        <begin position="744"/>
        <end position="816"/>
    </location>
</feature>
<dbReference type="EMBL" id="WHPF01000005">
    <property type="protein sequence ID" value="NNV55279.1"/>
    <property type="molecule type" value="Genomic_DNA"/>
</dbReference>
<dbReference type="Proteomes" id="UP000598971">
    <property type="component" value="Unassembled WGS sequence"/>
</dbReference>
<keyword evidence="5 11" id="KW-0378">Hydrolase</keyword>
<feature type="chain" id="PRO_5035254203" evidence="7">
    <location>
        <begin position="40"/>
        <end position="822"/>
    </location>
</feature>
<dbReference type="InterPro" id="IPR035874">
    <property type="entry name" value="IDS"/>
</dbReference>
<dbReference type="InterPro" id="IPR044023">
    <property type="entry name" value="Ig_7"/>
</dbReference>
<evidence type="ECO:0000313" key="12">
    <source>
        <dbReference type="Proteomes" id="UP000598971"/>
    </source>
</evidence>
<evidence type="ECO:0000259" key="8">
    <source>
        <dbReference type="Pfam" id="PF00884"/>
    </source>
</evidence>
<evidence type="ECO:0000256" key="3">
    <source>
        <dbReference type="ARBA" id="ARBA00022723"/>
    </source>
</evidence>
<evidence type="ECO:0000313" key="11">
    <source>
        <dbReference type="EMBL" id="NNV55279.1"/>
    </source>
</evidence>
<organism evidence="11 12">
    <name type="scientific">Limnovirga soli</name>
    <dbReference type="NCBI Taxonomy" id="2656915"/>
    <lineage>
        <taxon>Bacteria</taxon>
        <taxon>Pseudomonadati</taxon>
        <taxon>Bacteroidota</taxon>
        <taxon>Chitinophagia</taxon>
        <taxon>Chitinophagales</taxon>
        <taxon>Chitinophagaceae</taxon>
        <taxon>Limnovirga</taxon>
    </lineage>
</organism>
<dbReference type="GO" id="GO:0005737">
    <property type="term" value="C:cytoplasm"/>
    <property type="evidence" value="ECO:0007669"/>
    <property type="project" value="TreeGrafter"/>
</dbReference>
<keyword evidence="3" id="KW-0479">Metal-binding</keyword>
<evidence type="ECO:0000256" key="4">
    <source>
        <dbReference type="ARBA" id="ARBA00022729"/>
    </source>
</evidence>
<keyword evidence="12" id="KW-1185">Reference proteome</keyword>
<dbReference type="InterPro" id="IPR017850">
    <property type="entry name" value="Alkaline_phosphatase_core_sf"/>
</dbReference>
<feature type="domain" description="Ig-like" evidence="10">
    <location>
        <begin position="571"/>
        <end position="639"/>
    </location>
</feature>
<dbReference type="GO" id="GO:0046872">
    <property type="term" value="F:metal ion binding"/>
    <property type="evidence" value="ECO:0007669"/>
    <property type="project" value="UniProtKB-KW"/>
</dbReference>
<sequence>MKTYGNNTRFIKNSHKSFLLKIAVCLLLVNGVAVSYAKAQNTGSRYNVIFISLDDMADKTNYLGYPQVLTPNLQRLISKSTAFTNAYCQFPLCNPSRSSIMTGWRPDKTKVLGNGQDPLQFVPAGANYLQDYFHSFGYRTERYGKIYHGAYEYQFNWDYSEGGGNAAFQHNGDESAIAAPANSGGEVAGTWGIDPTNDTTNGDYTLVVNLINSIKQPSSQPRFFALGLTTHNPFTPTIDFWNLYGDSNTKVNIPVYGGTSTIMGNSSANIAIPSTPANDRADVPSIAFFAGHTVPKSDSEWQKTVQAYYGEVSRMDKHLGMLLDEMDRDNLWSNTVIIFVSDHGQQLGEHEGLWLKNTLFYESLHVPLAVYAPGKTAAICDKLVEEVDVYPTLTELCKLPTPKNLEGTSLVRLMDNPTQTWKTAAFAQLKTPPSYLVLKAGAVITNQYHYNNWESKGEELYDRINDPKEYTNLAGNSNYTSALEYMRSVYTGGWQNALPPPCDSVVYYQDNDGDGFGNTDSIFKGCYQPLGYSINGGDCDDSNPAIYPDSSGICTAGDPCIGFLASIAPAGSVKLCSGSSLVLTANTGTGITYQWYKNGVLIAGATTAQLSITKSGNYTVSETNTFNCSDTSAVTAVSTVKNPAANITALGSLDICATGSVTLQANTGAGLSYQWKKGTTNIPGATNAQLTVSSIGTYYVVVTNSNNCIKQSKGTKVTKSCFAPIANATQSLNLAQINAAKLSLFPNPTTGKVVTSFYSEYNGKIKLTVYDITGKQVYTSTELAVKGNNSIMLQLGHLVSGMYYLELLNNKATQRIKFTVER</sequence>
<dbReference type="SUPFAM" id="SSF53649">
    <property type="entry name" value="Alkaline phosphatase-like"/>
    <property type="match status" value="1"/>
</dbReference>
<evidence type="ECO:0000256" key="7">
    <source>
        <dbReference type="SAM" id="SignalP"/>
    </source>
</evidence>
<feature type="domain" description="Sulfatase N-terminal" evidence="8">
    <location>
        <begin position="47"/>
        <end position="396"/>
    </location>
</feature>
<dbReference type="Pfam" id="PF18962">
    <property type="entry name" value="Por_Secre_tail"/>
    <property type="match status" value="1"/>
</dbReference>
<dbReference type="Gene3D" id="2.60.40.10">
    <property type="entry name" value="Immunoglobulins"/>
    <property type="match status" value="2"/>
</dbReference>
<protein>
    <submittedName>
        <fullName evidence="11">Sulfatase-like hydrolase/transferase</fullName>
    </submittedName>
</protein>
<evidence type="ECO:0000259" key="10">
    <source>
        <dbReference type="Pfam" id="PF19081"/>
    </source>
</evidence>
<proteinExistence type="inferred from homology"/>
<accession>A0A8J8JU82</accession>
<comment type="similarity">
    <text evidence="2">Belongs to the sulfatase family.</text>
</comment>
<feature type="signal peptide" evidence="7">
    <location>
        <begin position="1"/>
        <end position="39"/>
    </location>
</feature>
<dbReference type="Pfam" id="PF19081">
    <property type="entry name" value="Ig_7"/>
    <property type="match status" value="1"/>
</dbReference>
<comment type="caution">
    <text evidence="11">The sequence shown here is derived from an EMBL/GenBank/DDBJ whole genome shotgun (WGS) entry which is preliminary data.</text>
</comment>
<dbReference type="AlphaFoldDB" id="A0A8J8JU82"/>
<dbReference type="PANTHER" id="PTHR45953:SF1">
    <property type="entry name" value="IDURONATE 2-SULFATASE"/>
    <property type="match status" value="1"/>
</dbReference>
<evidence type="ECO:0000256" key="6">
    <source>
        <dbReference type="ARBA" id="ARBA00022837"/>
    </source>
</evidence>
<evidence type="ECO:0000256" key="5">
    <source>
        <dbReference type="ARBA" id="ARBA00022801"/>
    </source>
</evidence>
<dbReference type="Pfam" id="PF00884">
    <property type="entry name" value="Sulfatase"/>
    <property type="match status" value="1"/>
</dbReference>
<gene>
    <name evidence="11" type="ORF">GD597_07405</name>
</gene>
<dbReference type="InterPro" id="IPR000917">
    <property type="entry name" value="Sulfatase_N"/>
</dbReference>